<feature type="compositionally biased region" description="Low complexity" evidence="10">
    <location>
        <begin position="193"/>
        <end position="207"/>
    </location>
</feature>
<keyword evidence="4 11" id="KW-1133">Transmembrane helix</keyword>
<proteinExistence type="inferred from homology"/>
<evidence type="ECO:0000256" key="11">
    <source>
        <dbReference type="SAM" id="Phobius"/>
    </source>
</evidence>
<comment type="similarity">
    <text evidence="8">Belongs to the MTC6 family.</text>
</comment>
<dbReference type="InterPro" id="IPR016187">
    <property type="entry name" value="CTDL_fold"/>
</dbReference>
<comment type="function">
    <text evidence="7">May be involved in telomere capping.</text>
</comment>
<dbReference type="InterPro" id="IPR051008">
    <property type="entry name" value="Telomere_Capping_Maintenance"/>
</dbReference>
<keyword evidence="14" id="KW-1185">Reference proteome</keyword>
<keyword evidence="2 11" id="KW-0812">Transmembrane</keyword>
<dbReference type="PANTHER" id="PTHR35518">
    <property type="entry name" value="MAINTENANCE OF TELOMOERE CAPPING"/>
    <property type="match status" value="1"/>
</dbReference>
<dbReference type="Gene3D" id="3.10.100.10">
    <property type="entry name" value="Mannose-Binding Protein A, subunit A"/>
    <property type="match status" value="1"/>
</dbReference>
<dbReference type="Proteomes" id="UP001341245">
    <property type="component" value="Unassembled WGS sequence"/>
</dbReference>
<feature type="region of interest" description="Disordered" evidence="10">
    <location>
        <begin position="97"/>
        <end position="125"/>
    </location>
</feature>
<evidence type="ECO:0000313" key="14">
    <source>
        <dbReference type="Proteomes" id="UP001341245"/>
    </source>
</evidence>
<evidence type="ECO:0000256" key="3">
    <source>
        <dbReference type="ARBA" id="ARBA00022729"/>
    </source>
</evidence>
<evidence type="ECO:0000259" key="12">
    <source>
        <dbReference type="Pfam" id="PF25506"/>
    </source>
</evidence>
<sequence>MDSSYAPDPSTALSLTLYTALLSQRDVASRIPINYVTAPGVDLTPVCFSDRRYEDAAAQQCLSNLLALGFHRLVVDLYWDQSRQTWSLCPVELSTQGNSTSPINTGGNPSSLSTSSSSTSSSATLTQAKVSVDTAELSKRRVLRSSLISANDDVHQWGEVHARQTSEYSSESAAASITNAALTAATLASDASSGSSSAAMSQTSSAAQPSQTGHQIGNYSCTESIGISTITNVLADYFQATENDLNATFKYLEFNVRLAAPFDDPMDSTNPADPDRLPTYGNYISDLINSTLSSFLYTPAALRSERANLNQSWFSRDVENPPVVDYMTTIPLDDGSGLYTPNGWPSESIIMFLRALRVIAGIGSVDSQMQQYDFGADADTMFLPGSISRDVSTTQSSDGTVTGGCLYQPGNTTLSAVNSSWAISNSLPNMTSLNTTVHAALDLSSCGISPILDKPLLGSLAIGNSTTYRRYARESIWGWGADEPSDSLTTATTSRHCAVANLTNNGLWEVADCTDENHFICRRNNSPYEFDVSDDKGRYYQGDEACDEDFSFAVPRTALENRYMIAGMRDWVARQTDFDDAPAFWLSINDIDTKDCWVSGVDATCPYRDDDRDGSKRTVVIPTVAGVIVLLLAILTILVKCAANRRNTRRRLKRGEGGWDYEGVPS</sequence>
<feature type="region of interest" description="Disordered" evidence="10">
    <location>
        <begin position="193"/>
        <end position="215"/>
    </location>
</feature>
<evidence type="ECO:0000256" key="2">
    <source>
        <dbReference type="ARBA" id="ARBA00022692"/>
    </source>
</evidence>
<comment type="caution">
    <text evidence="13">The sequence shown here is derived from an EMBL/GenBank/DDBJ whole genome shotgun (WGS) entry which is preliminary data.</text>
</comment>
<name>A0ABR0T7K8_AURPU</name>
<dbReference type="SUPFAM" id="SSF56436">
    <property type="entry name" value="C-type lectin-like"/>
    <property type="match status" value="1"/>
</dbReference>
<feature type="compositionally biased region" description="Polar residues" evidence="10">
    <location>
        <begin position="97"/>
        <end position="109"/>
    </location>
</feature>
<feature type="compositionally biased region" description="Low complexity" evidence="10">
    <location>
        <begin position="110"/>
        <end position="125"/>
    </location>
</feature>
<feature type="transmembrane region" description="Helical" evidence="11">
    <location>
        <begin position="619"/>
        <end position="643"/>
    </location>
</feature>
<evidence type="ECO:0000256" key="4">
    <source>
        <dbReference type="ARBA" id="ARBA00022989"/>
    </source>
</evidence>
<keyword evidence="3" id="KW-0732">Signal</keyword>
<reference evidence="13 14" key="1">
    <citation type="submission" date="2023-11" db="EMBL/GenBank/DDBJ databases">
        <title>Draft genome sequence and annotation of the polyextremotolerant black yeast-like fungus Aureobasidium pullulans NRRL 62042.</title>
        <authorList>
            <person name="Dielentheis-Frenken M.R.E."/>
            <person name="Wibberg D."/>
            <person name="Blank L.M."/>
            <person name="Tiso T."/>
        </authorList>
    </citation>
    <scope>NUCLEOTIDE SEQUENCE [LARGE SCALE GENOMIC DNA]</scope>
    <source>
        <strain evidence="13 14">NRRL 62042</strain>
    </source>
</reference>
<accession>A0ABR0T7K8</accession>
<organism evidence="13 14">
    <name type="scientific">Aureobasidium pullulans</name>
    <name type="common">Black yeast</name>
    <name type="synonym">Pullularia pullulans</name>
    <dbReference type="NCBI Taxonomy" id="5580"/>
    <lineage>
        <taxon>Eukaryota</taxon>
        <taxon>Fungi</taxon>
        <taxon>Dikarya</taxon>
        <taxon>Ascomycota</taxon>
        <taxon>Pezizomycotina</taxon>
        <taxon>Dothideomycetes</taxon>
        <taxon>Dothideomycetidae</taxon>
        <taxon>Dothideales</taxon>
        <taxon>Saccotheciaceae</taxon>
        <taxon>Aureobasidium</taxon>
    </lineage>
</organism>
<dbReference type="EMBL" id="JASGXD010000018">
    <property type="protein sequence ID" value="KAK6000297.1"/>
    <property type="molecule type" value="Genomic_DNA"/>
</dbReference>
<dbReference type="InterPro" id="IPR016186">
    <property type="entry name" value="C-type_lectin-like/link_sf"/>
</dbReference>
<feature type="domain" description="MTC6 partial TIM-barrel" evidence="12">
    <location>
        <begin position="13"/>
        <end position="456"/>
    </location>
</feature>
<evidence type="ECO:0000256" key="6">
    <source>
        <dbReference type="ARBA" id="ARBA00023180"/>
    </source>
</evidence>
<evidence type="ECO:0000256" key="8">
    <source>
        <dbReference type="ARBA" id="ARBA00038159"/>
    </source>
</evidence>
<evidence type="ECO:0000256" key="9">
    <source>
        <dbReference type="ARBA" id="ARBA00039865"/>
    </source>
</evidence>
<keyword evidence="6" id="KW-0325">Glycoprotein</keyword>
<dbReference type="PANTHER" id="PTHR35518:SF2">
    <property type="entry name" value="MAINTENANCE OF TELOMERE CAPPING PROTEIN 6"/>
    <property type="match status" value="1"/>
</dbReference>
<comment type="subcellular location">
    <subcellularLocation>
        <location evidence="1">Membrane</location>
        <topology evidence="1">Single-pass type I membrane protein</topology>
    </subcellularLocation>
</comment>
<evidence type="ECO:0000256" key="1">
    <source>
        <dbReference type="ARBA" id="ARBA00004479"/>
    </source>
</evidence>
<evidence type="ECO:0000313" key="13">
    <source>
        <dbReference type="EMBL" id="KAK6000297.1"/>
    </source>
</evidence>
<gene>
    <name evidence="13" type="ORF">QM012_003929</name>
</gene>
<keyword evidence="5 11" id="KW-0472">Membrane</keyword>
<protein>
    <recommendedName>
        <fullName evidence="9">Maintenance of telomere capping protein 6</fullName>
    </recommendedName>
</protein>
<evidence type="ECO:0000256" key="5">
    <source>
        <dbReference type="ARBA" id="ARBA00023136"/>
    </source>
</evidence>
<evidence type="ECO:0000256" key="10">
    <source>
        <dbReference type="SAM" id="MobiDB-lite"/>
    </source>
</evidence>
<dbReference type="CDD" id="cd00037">
    <property type="entry name" value="CLECT"/>
    <property type="match status" value="1"/>
</dbReference>
<dbReference type="InterPro" id="IPR057530">
    <property type="entry name" value="TIM-barrel_MTC6"/>
</dbReference>
<evidence type="ECO:0000256" key="7">
    <source>
        <dbReference type="ARBA" id="ARBA00037703"/>
    </source>
</evidence>
<dbReference type="Pfam" id="PF25506">
    <property type="entry name" value="TIM-barrel_MTC6"/>
    <property type="match status" value="1"/>
</dbReference>